<organism evidence="2 3">
    <name type="scientific">Runella defluvii</name>
    <dbReference type="NCBI Taxonomy" id="370973"/>
    <lineage>
        <taxon>Bacteria</taxon>
        <taxon>Pseudomonadati</taxon>
        <taxon>Bacteroidota</taxon>
        <taxon>Cytophagia</taxon>
        <taxon>Cytophagales</taxon>
        <taxon>Spirosomataceae</taxon>
        <taxon>Runella</taxon>
    </lineage>
</organism>
<gene>
    <name evidence="2" type="ORF">FHS57_000376</name>
</gene>
<reference evidence="2 3" key="1">
    <citation type="submission" date="2020-08" db="EMBL/GenBank/DDBJ databases">
        <title>Genomic Encyclopedia of Type Strains, Phase IV (KMG-IV): sequencing the most valuable type-strain genomes for metagenomic binning, comparative biology and taxonomic classification.</title>
        <authorList>
            <person name="Goeker M."/>
        </authorList>
    </citation>
    <scope>NUCLEOTIDE SEQUENCE [LARGE SCALE GENOMIC DNA]</scope>
    <source>
        <strain evidence="2 3">DSM 17976</strain>
    </source>
</reference>
<dbReference type="RefSeq" id="WP_183971151.1">
    <property type="nucleotide sequence ID" value="NZ_JACIBY010000001.1"/>
</dbReference>
<comment type="caution">
    <text evidence="2">The sequence shown here is derived from an EMBL/GenBank/DDBJ whole genome shotgun (WGS) entry which is preliminary data.</text>
</comment>
<dbReference type="Proteomes" id="UP000541352">
    <property type="component" value="Unassembled WGS sequence"/>
</dbReference>
<name>A0A7W5ZGF6_9BACT</name>
<sequence length="156" mass="17778">MKVTVNSIIFAIALGFVLLATESNAKESSKTNASPKGTSLVKAQQKAFEQYINEQYTPFVEQEDWKVFVEIVTYYNNSPSKFLNVDAEKQKQFRNAVSLMIHSLSTSNEANAKDWLQSLKKTSHNINFLWKLDWNSLMESEELENQGEQISSLNGF</sequence>
<feature type="chain" id="PRO_5031529212" evidence="1">
    <location>
        <begin position="26"/>
        <end position="156"/>
    </location>
</feature>
<evidence type="ECO:0000256" key="1">
    <source>
        <dbReference type="SAM" id="SignalP"/>
    </source>
</evidence>
<proteinExistence type="predicted"/>
<protein>
    <submittedName>
        <fullName evidence="2">Uncharacterized protein</fullName>
    </submittedName>
</protein>
<evidence type="ECO:0000313" key="2">
    <source>
        <dbReference type="EMBL" id="MBB3836394.1"/>
    </source>
</evidence>
<keyword evidence="1" id="KW-0732">Signal</keyword>
<dbReference type="AlphaFoldDB" id="A0A7W5ZGF6"/>
<feature type="signal peptide" evidence="1">
    <location>
        <begin position="1"/>
        <end position="25"/>
    </location>
</feature>
<keyword evidence="3" id="KW-1185">Reference proteome</keyword>
<evidence type="ECO:0000313" key="3">
    <source>
        <dbReference type="Proteomes" id="UP000541352"/>
    </source>
</evidence>
<accession>A0A7W5ZGF6</accession>
<dbReference type="EMBL" id="JACIBY010000001">
    <property type="protein sequence ID" value="MBB3836394.1"/>
    <property type="molecule type" value="Genomic_DNA"/>
</dbReference>